<comment type="caution">
    <text evidence="2">The sequence shown here is derived from an EMBL/GenBank/DDBJ whole genome shotgun (WGS) entry which is preliminary data.</text>
</comment>
<feature type="transmembrane region" description="Helical" evidence="1">
    <location>
        <begin position="21"/>
        <end position="44"/>
    </location>
</feature>
<name>A0A418ZPZ9_9RHOB</name>
<evidence type="ECO:0000313" key="2">
    <source>
        <dbReference type="EMBL" id="RJK97264.1"/>
    </source>
</evidence>
<dbReference type="EMBL" id="QZEV01000146">
    <property type="protein sequence ID" value="RJK97264.1"/>
    <property type="molecule type" value="Genomic_DNA"/>
</dbReference>
<protein>
    <submittedName>
        <fullName evidence="2">Phage holin family protein</fullName>
    </submittedName>
</protein>
<keyword evidence="1" id="KW-1133">Transmembrane helix</keyword>
<accession>A0A418ZPZ9</accession>
<dbReference type="AlphaFoldDB" id="A0A418ZPZ9"/>
<sequence length="220" mass="23147">MFDFARRFQLAVGDAARRVALKAAAGLVATIGAGFLLASLWSFLAHELGWGSTLASLAIAGGMLLIAVILFAVSSRRRHEMPTGDDVKREVQARVSLAADATVNRVKSEADRVLGMAETKATSLMDQASFRANKLASDAEQTVIGTVRSAAQAVGLTPSDLKSAEDSMRSGAHQVKQAADTNAGSMAKLLGAFAVGVTIATAIQGNRDDDYDDFDPDDYL</sequence>
<gene>
    <name evidence="2" type="ORF">D3P06_17170</name>
</gene>
<proteinExistence type="predicted"/>
<reference evidence="2 3" key="1">
    <citation type="submission" date="2018-09" db="EMBL/GenBank/DDBJ databases">
        <title>Paracoccus onubensis nov. sp. a moderate halophilic bacterium isolated from Gruta de las Maravillas (Aracena, Spain).</title>
        <authorList>
            <person name="Jurado V."/>
            <person name="Gutierrez-Patricio S."/>
            <person name="Gonzalez-Pimentel J.L."/>
            <person name="Laiz L."/>
            <person name="Saiz-Jimenez C."/>
        </authorList>
    </citation>
    <scope>NUCLEOTIDE SEQUENCE [LARGE SCALE GENOMIC DNA]</scope>
    <source>
        <strain evidence="2 3">DSM 19484</strain>
    </source>
</reference>
<dbReference type="OrthoDB" id="7773672at2"/>
<keyword evidence="1" id="KW-0812">Transmembrane</keyword>
<evidence type="ECO:0000313" key="3">
    <source>
        <dbReference type="Proteomes" id="UP000285530"/>
    </source>
</evidence>
<keyword evidence="3" id="KW-1185">Reference proteome</keyword>
<keyword evidence="1" id="KW-0472">Membrane</keyword>
<evidence type="ECO:0000256" key="1">
    <source>
        <dbReference type="SAM" id="Phobius"/>
    </source>
</evidence>
<organism evidence="2 3">
    <name type="scientific">Paracoccus aestuarii</name>
    <dbReference type="NCBI Taxonomy" id="453842"/>
    <lineage>
        <taxon>Bacteria</taxon>
        <taxon>Pseudomonadati</taxon>
        <taxon>Pseudomonadota</taxon>
        <taxon>Alphaproteobacteria</taxon>
        <taxon>Rhodobacterales</taxon>
        <taxon>Paracoccaceae</taxon>
        <taxon>Paracoccus</taxon>
    </lineage>
</organism>
<feature type="transmembrane region" description="Helical" evidence="1">
    <location>
        <begin position="50"/>
        <end position="73"/>
    </location>
</feature>
<dbReference type="RefSeq" id="WP_119887700.1">
    <property type="nucleotide sequence ID" value="NZ_CP067169.1"/>
</dbReference>
<dbReference type="Proteomes" id="UP000285530">
    <property type="component" value="Unassembled WGS sequence"/>
</dbReference>